<keyword evidence="3" id="KW-1185">Reference proteome</keyword>
<sequence length="143" mass="15834">MLPAATRQPYTHHIPECHQNPSICANDQQELDETPQNDFVASCHMPLVSIQDPPVNLIDLDVYHSQLAHRDSQSSSRVDSHKPHRQIDQLDLGNFAPVMSTPPFLLALSAFSGFSLLTLLTLTHKHSHFTISQLCPSNTSGST</sequence>
<evidence type="ECO:0000256" key="1">
    <source>
        <dbReference type="SAM" id="MobiDB-lite"/>
    </source>
</evidence>
<gene>
    <name evidence="2" type="ORF">PXEA_LOCUS25145</name>
</gene>
<dbReference type="Proteomes" id="UP000784294">
    <property type="component" value="Unassembled WGS sequence"/>
</dbReference>
<proteinExistence type="predicted"/>
<accession>A0A3S5AYG3</accession>
<dbReference type="AlphaFoldDB" id="A0A3S5AYG3"/>
<feature type="region of interest" description="Disordered" evidence="1">
    <location>
        <begin position="1"/>
        <end position="21"/>
    </location>
</feature>
<comment type="caution">
    <text evidence="2">The sequence shown here is derived from an EMBL/GenBank/DDBJ whole genome shotgun (WGS) entry which is preliminary data.</text>
</comment>
<reference evidence="2" key="1">
    <citation type="submission" date="2018-11" db="EMBL/GenBank/DDBJ databases">
        <authorList>
            <consortium name="Pathogen Informatics"/>
        </authorList>
    </citation>
    <scope>NUCLEOTIDE SEQUENCE</scope>
</reference>
<dbReference type="EMBL" id="CAAALY010125499">
    <property type="protein sequence ID" value="VEL31705.1"/>
    <property type="molecule type" value="Genomic_DNA"/>
</dbReference>
<protein>
    <submittedName>
        <fullName evidence="2">Uncharacterized protein</fullName>
    </submittedName>
</protein>
<organism evidence="2 3">
    <name type="scientific">Protopolystoma xenopodis</name>
    <dbReference type="NCBI Taxonomy" id="117903"/>
    <lineage>
        <taxon>Eukaryota</taxon>
        <taxon>Metazoa</taxon>
        <taxon>Spiralia</taxon>
        <taxon>Lophotrochozoa</taxon>
        <taxon>Platyhelminthes</taxon>
        <taxon>Monogenea</taxon>
        <taxon>Polyopisthocotylea</taxon>
        <taxon>Polystomatidea</taxon>
        <taxon>Polystomatidae</taxon>
        <taxon>Protopolystoma</taxon>
    </lineage>
</organism>
<evidence type="ECO:0000313" key="3">
    <source>
        <dbReference type="Proteomes" id="UP000784294"/>
    </source>
</evidence>
<name>A0A3S5AYG3_9PLAT</name>
<evidence type="ECO:0000313" key="2">
    <source>
        <dbReference type="EMBL" id="VEL31705.1"/>
    </source>
</evidence>